<gene>
    <name evidence="2" type="ORF">Aco03nite_052440</name>
</gene>
<keyword evidence="3" id="KW-1185">Reference proteome</keyword>
<name>A0ABQ3XEC4_9ACTN</name>
<feature type="region of interest" description="Disordered" evidence="1">
    <location>
        <begin position="1"/>
        <end position="39"/>
    </location>
</feature>
<evidence type="ECO:0000313" key="3">
    <source>
        <dbReference type="Proteomes" id="UP000612282"/>
    </source>
</evidence>
<protein>
    <submittedName>
        <fullName evidence="2">Uncharacterized protein</fullName>
    </submittedName>
</protein>
<reference evidence="2 3" key="1">
    <citation type="submission" date="2021-01" db="EMBL/GenBank/DDBJ databases">
        <title>Whole genome shotgun sequence of Actinoplanes couchii NBRC 106145.</title>
        <authorList>
            <person name="Komaki H."/>
            <person name="Tamura T."/>
        </authorList>
    </citation>
    <scope>NUCLEOTIDE SEQUENCE [LARGE SCALE GENOMIC DNA]</scope>
    <source>
        <strain evidence="2 3">NBRC 106145</strain>
    </source>
</reference>
<evidence type="ECO:0000313" key="2">
    <source>
        <dbReference type="EMBL" id="GID56840.1"/>
    </source>
</evidence>
<dbReference type="Proteomes" id="UP000612282">
    <property type="component" value="Unassembled WGS sequence"/>
</dbReference>
<evidence type="ECO:0000256" key="1">
    <source>
        <dbReference type="SAM" id="MobiDB-lite"/>
    </source>
</evidence>
<dbReference type="EMBL" id="BOMG01000064">
    <property type="protein sequence ID" value="GID56840.1"/>
    <property type="molecule type" value="Genomic_DNA"/>
</dbReference>
<accession>A0ABQ3XEC4</accession>
<comment type="caution">
    <text evidence="2">The sequence shown here is derived from an EMBL/GenBank/DDBJ whole genome shotgun (WGS) entry which is preliminary data.</text>
</comment>
<feature type="compositionally biased region" description="Polar residues" evidence="1">
    <location>
        <begin position="22"/>
        <end position="39"/>
    </location>
</feature>
<proteinExistence type="predicted"/>
<sequence length="75" mass="7944">MTCALVPEMPNEETPARHGRSDTGSGVASEASRTAPDSQFTCDDGRCACRVAGRTPWRIARTILITPATPAAAWV</sequence>
<organism evidence="2 3">
    <name type="scientific">Actinoplanes couchii</name>
    <dbReference type="NCBI Taxonomy" id="403638"/>
    <lineage>
        <taxon>Bacteria</taxon>
        <taxon>Bacillati</taxon>
        <taxon>Actinomycetota</taxon>
        <taxon>Actinomycetes</taxon>
        <taxon>Micromonosporales</taxon>
        <taxon>Micromonosporaceae</taxon>
        <taxon>Actinoplanes</taxon>
    </lineage>
</organism>